<name>A0A7G9YEJ4_9EURY</name>
<dbReference type="AlphaFoldDB" id="A0A7G9YEJ4"/>
<protein>
    <submittedName>
        <fullName evidence="2">D-phenylhydantoinase</fullName>
        <ecNumber evidence="2">3.5.2.-</ecNumber>
    </submittedName>
</protein>
<dbReference type="InterPro" id="IPR032466">
    <property type="entry name" value="Metal_Hydrolase"/>
</dbReference>
<dbReference type="PANTHER" id="PTHR11647">
    <property type="entry name" value="HYDRANTOINASE/DIHYDROPYRIMIDINASE FAMILY MEMBER"/>
    <property type="match status" value="1"/>
</dbReference>
<dbReference type="Pfam" id="PF07969">
    <property type="entry name" value="Amidohydro_3"/>
    <property type="match status" value="1"/>
</dbReference>
<keyword evidence="2" id="KW-0378">Hydrolase</keyword>
<dbReference type="InterPro" id="IPR012027">
    <property type="entry name" value="Formylmethanofuran_DH_asu"/>
</dbReference>
<feature type="domain" description="Amidohydrolase 3" evidence="1">
    <location>
        <begin position="54"/>
        <end position="526"/>
    </location>
</feature>
<dbReference type="Gene3D" id="2.30.40.10">
    <property type="entry name" value="Urease, subunit C, domain 1"/>
    <property type="match status" value="2"/>
</dbReference>
<accession>A0A7G9YEJ4</accession>
<dbReference type="InterPro" id="IPR050378">
    <property type="entry name" value="Metallo-dep_Hydrolases_sf"/>
</dbReference>
<sequence>MAGNGNGNGNGTIAIKNGYVFDPLNEIDGEVMDVAIKNGKVVRELTDSEMKDAKVIDAKGMTVMPGGVDSHSHIAGAKVNGGRMMRPEDSYKWNRKKTPLTHSGSGYTVPSVYMEGYEYSQMGYTTVFEAAVPPLEARHTHEEMRSIPMIDTGGYLVLGNNWFIMRYLRDGEMDRACAYVAWMMKTHKTYGIKCVNPAGVENWGWAENVGSLDEANIHFGITSREVIEGLCEINERLGLPMAMHLHCNNLGQPGCYEITRDSLKIPSQIKPNQNLDVEWAETKVDPKRQESVYLTHAQFNSFGGTSWGDFESKTKEIIDYVNKTDHIVFDSGCVPFGEATVMTGDGPAIHNLYALTGNKWSNTDVELECGSGVLPFTYLKSNPIHSVQWAMGLELLLLVKDTWKSIMTTDHPNGGTFLKYPLVMAWLMSQAARNATFDECHAWARDRSDLGAVDREMSLYDIAILTRANTARTVGMSHRKGSLGVGADGDVTIYNIDPKSLNVRDHENLAKNFAQAEYTIKDGEIVSRRGEIVAIPEKRTYYVDVTTEEAGTKDMLADVKEWFKYYTLGFAHYPTPDSYLMNPTPIKVNAEEA</sequence>
<dbReference type="SUPFAM" id="SSF51338">
    <property type="entry name" value="Composite domain of metallo-dependent hydrolases"/>
    <property type="match status" value="2"/>
</dbReference>
<dbReference type="PANTHER" id="PTHR11647:SF1">
    <property type="entry name" value="COLLAPSIN RESPONSE MEDIATOR PROTEIN"/>
    <property type="match status" value="1"/>
</dbReference>
<dbReference type="NCBIfam" id="TIGR03121">
    <property type="entry name" value="one_C_dehyd_A"/>
    <property type="match status" value="1"/>
</dbReference>
<dbReference type="GO" id="GO:0016810">
    <property type="term" value="F:hydrolase activity, acting on carbon-nitrogen (but not peptide) bonds"/>
    <property type="evidence" value="ECO:0007669"/>
    <property type="project" value="InterPro"/>
</dbReference>
<dbReference type="InterPro" id="IPR011059">
    <property type="entry name" value="Metal-dep_hydrolase_composite"/>
</dbReference>
<reference evidence="2" key="1">
    <citation type="submission" date="2020-06" db="EMBL/GenBank/DDBJ databases">
        <title>Unique genomic features of the anaerobic methanotrophic archaea.</title>
        <authorList>
            <person name="Chadwick G.L."/>
            <person name="Skennerton C.T."/>
            <person name="Laso-Perez R."/>
            <person name="Leu A.O."/>
            <person name="Speth D.R."/>
            <person name="Yu H."/>
            <person name="Morgan-Lang C."/>
            <person name="Hatzenpichler R."/>
            <person name="Goudeau D."/>
            <person name="Malmstrom R."/>
            <person name="Brazelton W.J."/>
            <person name="Woyke T."/>
            <person name="Hallam S.J."/>
            <person name="Tyson G.W."/>
            <person name="Wegener G."/>
            <person name="Boetius A."/>
            <person name="Orphan V."/>
        </authorList>
    </citation>
    <scope>NUCLEOTIDE SEQUENCE</scope>
</reference>
<dbReference type="CDD" id="cd01304">
    <property type="entry name" value="FMDH_A"/>
    <property type="match status" value="1"/>
</dbReference>
<gene>
    <name evidence="2" type="primary">hyuA</name>
    <name evidence="2" type="ORF">NIBJONLA_00045</name>
</gene>
<proteinExistence type="predicted"/>
<evidence type="ECO:0000259" key="1">
    <source>
        <dbReference type="Pfam" id="PF07969"/>
    </source>
</evidence>
<dbReference type="PIRSF" id="PIRSF006453">
    <property type="entry name" value="FwdA"/>
    <property type="match status" value="1"/>
</dbReference>
<dbReference type="EMBL" id="MT631189">
    <property type="protein sequence ID" value="QNO46428.1"/>
    <property type="molecule type" value="Genomic_DNA"/>
</dbReference>
<dbReference type="FunFam" id="2.30.40.10:FF:000038">
    <property type="entry name" value="Formylmethanofuran dehydrogenase, subunit A"/>
    <property type="match status" value="1"/>
</dbReference>
<evidence type="ECO:0000313" key="2">
    <source>
        <dbReference type="EMBL" id="QNO46428.1"/>
    </source>
</evidence>
<dbReference type="InterPro" id="IPR013108">
    <property type="entry name" value="Amidohydro_3"/>
</dbReference>
<dbReference type="Gene3D" id="3.20.20.140">
    <property type="entry name" value="Metal-dependent hydrolases"/>
    <property type="match status" value="1"/>
</dbReference>
<organism evidence="2">
    <name type="scientific">Candidatus Methanogaster sp. ANME-2c ERB4</name>
    <dbReference type="NCBI Taxonomy" id="2759911"/>
    <lineage>
        <taxon>Archaea</taxon>
        <taxon>Methanobacteriati</taxon>
        <taxon>Methanobacteriota</taxon>
        <taxon>Stenosarchaea group</taxon>
        <taxon>Methanomicrobia</taxon>
        <taxon>Methanosarcinales</taxon>
        <taxon>ANME-2 cluster</taxon>
        <taxon>Candidatus Methanogasteraceae</taxon>
        <taxon>Candidatus Methanogaster</taxon>
    </lineage>
</organism>
<dbReference type="SUPFAM" id="SSF51556">
    <property type="entry name" value="Metallo-dependent hydrolases"/>
    <property type="match status" value="1"/>
</dbReference>
<dbReference type="EC" id="3.5.2.-" evidence="2"/>